<feature type="compositionally biased region" description="Low complexity" evidence="2">
    <location>
        <begin position="80"/>
        <end position="94"/>
    </location>
</feature>
<gene>
    <name evidence="4" type="ORF">C1645_783664</name>
</gene>
<dbReference type="SUPFAM" id="SSF54768">
    <property type="entry name" value="dsRNA-binding domain-like"/>
    <property type="match status" value="2"/>
</dbReference>
<reference evidence="4 5" key="1">
    <citation type="submission" date="2018-06" db="EMBL/GenBank/DDBJ databases">
        <title>Comparative genomics reveals the genomic features of Rhizophagus irregularis, R. cerebriforme, R. diaphanum and Gigaspora rosea, and their symbiotic lifestyle signature.</title>
        <authorList>
            <person name="Morin E."/>
            <person name="San Clemente H."/>
            <person name="Chen E.C.H."/>
            <person name="De La Providencia I."/>
            <person name="Hainaut M."/>
            <person name="Kuo A."/>
            <person name="Kohler A."/>
            <person name="Murat C."/>
            <person name="Tang N."/>
            <person name="Roy S."/>
            <person name="Loubradou J."/>
            <person name="Henrissat B."/>
            <person name="Grigoriev I.V."/>
            <person name="Corradi N."/>
            <person name="Roux C."/>
            <person name="Martin F.M."/>
        </authorList>
    </citation>
    <scope>NUCLEOTIDE SEQUENCE [LARGE SCALE GENOMIC DNA]</scope>
    <source>
        <strain evidence="4 5">DAOM 227022</strain>
    </source>
</reference>
<dbReference type="SMART" id="SM00358">
    <property type="entry name" value="DSRM"/>
    <property type="match status" value="2"/>
</dbReference>
<name>A0A397SP86_9GLOM</name>
<evidence type="ECO:0000313" key="4">
    <source>
        <dbReference type="EMBL" id="RIA84651.1"/>
    </source>
</evidence>
<dbReference type="OrthoDB" id="2393491at2759"/>
<dbReference type="PROSITE" id="PS50137">
    <property type="entry name" value="DS_RBD"/>
    <property type="match status" value="1"/>
</dbReference>
<dbReference type="GO" id="GO:0003723">
    <property type="term" value="F:RNA binding"/>
    <property type="evidence" value="ECO:0007669"/>
    <property type="project" value="UniProtKB-UniRule"/>
</dbReference>
<feature type="region of interest" description="Disordered" evidence="2">
    <location>
        <begin position="59"/>
        <end position="97"/>
    </location>
</feature>
<dbReference type="Proteomes" id="UP000265703">
    <property type="component" value="Unassembled WGS sequence"/>
</dbReference>
<sequence>MSTVENSLNALGAQTLFSDMTNEDTSSFNQQQQQQQQYQEQNIDNNSSTINMTELMEIPQSPTQLSSIETASSTSDHNYDSSNLSHSSNSSNSSITQSDFDAQFNPISFLNTMHQKLKTSNAPVYSYSHDPATGHFYCQVNFCGKTYENKNARPKKQQAKEEAASIAMKDLSCRMQEFTDLIRQEMIRARTSLQKTNNNKNNNNQIRPYFSRQSYQQQILSPHPLELIPKSIQWYNRQAAQASANGQAKRPCVLLLEFCQMHKLGHPTYKIKDDGRGYYLFECTIFNRTYTPQMGFWKKSDAKDHVSNLAFHYLYEEFVEKEKLEIQQCYGTLAAPVNGIPSPSQLPPSQTYSLIYPSVTDGSNYTYY</sequence>
<organism evidence="4 5">
    <name type="scientific">Glomus cerebriforme</name>
    <dbReference type="NCBI Taxonomy" id="658196"/>
    <lineage>
        <taxon>Eukaryota</taxon>
        <taxon>Fungi</taxon>
        <taxon>Fungi incertae sedis</taxon>
        <taxon>Mucoromycota</taxon>
        <taxon>Glomeromycotina</taxon>
        <taxon>Glomeromycetes</taxon>
        <taxon>Glomerales</taxon>
        <taxon>Glomeraceae</taxon>
        <taxon>Glomus</taxon>
    </lineage>
</organism>
<protein>
    <recommendedName>
        <fullName evidence="3">DRBM domain-containing protein</fullName>
    </recommendedName>
</protein>
<proteinExistence type="predicted"/>
<evidence type="ECO:0000259" key="3">
    <source>
        <dbReference type="PROSITE" id="PS50137"/>
    </source>
</evidence>
<keyword evidence="5" id="KW-1185">Reference proteome</keyword>
<feature type="domain" description="DRBM" evidence="3">
    <location>
        <begin position="105"/>
        <end position="173"/>
    </location>
</feature>
<feature type="compositionally biased region" description="Polar residues" evidence="2">
    <location>
        <begin position="60"/>
        <end position="74"/>
    </location>
</feature>
<evidence type="ECO:0000256" key="2">
    <source>
        <dbReference type="SAM" id="MobiDB-lite"/>
    </source>
</evidence>
<evidence type="ECO:0000256" key="1">
    <source>
        <dbReference type="PROSITE-ProRule" id="PRU00266"/>
    </source>
</evidence>
<dbReference type="AlphaFoldDB" id="A0A397SP86"/>
<dbReference type="InterPro" id="IPR014720">
    <property type="entry name" value="dsRBD_dom"/>
</dbReference>
<accession>A0A397SP86</accession>
<keyword evidence="1" id="KW-0694">RNA-binding</keyword>
<evidence type="ECO:0000313" key="5">
    <source>
        <dbReference type="Proteomes" id="UP000265703"/>
    </source>
</evidence>
<dbReference type="EMBL" id="QKYT01000477">
    <property type="protein sequence ID" value="RIA84651.1"/>
    <property type="molecule type" value="Genomic_DNA"/>
</dbReference>
<dbReference type="Gene3D" id="3.30.160.20">
    <property type="match status" value="2"/>
</dbReference>
<comment type="caution">
    <text evidence="4">The sequence shown here is derived from an EMBL/GenBank/DDBJ whole genome shotgun (WGS) entry which is preliminary data.</text>
</comment>
<dbReference type="CDD" id="cd00048">
    <property type="entry name" value="DSRM_SF"/>
    <property type="match status" value="1"/>
</dbReference>